<dbReference type="InterPro" id="IPR011250">
    <property type="entry name" value="OMP/PagP_B-barrel"/>
</dbReference>
<evidence type="ECO:0000313" key="2">
    <source>
        <dbReference type="EMBL" id="ODA11908.1"/>
    </source>
</evidence>
<feature type="signal peptide" evidence="1">
    <location>
        <begin position="1"/>
        <end position="25"/>
    </location>
</feature>
<dbReference type="EMBL" id="MBDL01000014">
    <property type="protein sequence ID" value="ODA11908.1"/>
    <property type="molecule type" value="Genomic_DNA"/>
</dbReference>
<dbReference type="GO" id="GO:0005507">
    <property type="term" value="F:copper ion binding"/>
    <property type="evidence" value="ECO:0007669"/>
    <property type="project" value="InterPro"/>
</dbReference>
<reference evidence="2 3" key="1">
    <citation type="submission" date="2016-07" db="EMBL/GenBank/DDBJ databases">
        <title>Acinetobacter sp. ANC 4603.</title>
        <authorList>
            <person name="Radolfova-Krizova L."/>
            <person name="Nemec A."/>
        </authorList>
    </citation>
    <scope>NUCLEOTIDE SEQUENCE [LARGE SCALE GENOMIC DNA]</scope>
    <source>
        <strain evidence="2 3">ANC 4603</strain>
    </source>
</reference>
<keyword evidence="3" id="KW-1185">Reference proteome</keyword>
<accession>A0A1C3CT53</accession>
<comment type="caution">
    <text evidence="2">The sequence shown here is derived from an EMBL/GenBank/DDBJ whole genome shotgun (WGS) entry which is preliminary data.</text>
</comment>
<dbReference type="SUPFAM" id="SSF56925">
    <property type="entry name" value="OMPA-like"/>
    <property type="match status" value="1"/>
</dbReference>
<dbReference type="STRING" id="1891224.BBP83_13215"/>
<dbReference type="GO" id="GO:0006878">
    <property type="term" value="P:intracellular copper ion homeostasis"/>
    <property type="evidence" value="ECO:0007669"/>
    <property type="project" value="InterPro"/>
</dbReference>
<evidence type="ECO:0000313" key="3">
    <source>
        <dbReference type="Proteomes" id="UP000186553"/>
    </source>
</evidence>
<organism evidence="2 3">
    <name type="scientific">Acinetobacter celticus</name>
    <dbReference type="NCBI Taxonomy" id="1891224"/>
    <lineage>
        <taxon>Bacteria</taxon>
        <taxon>Pseudomonadati</taxon>
        <taxon>Pseudomonadota</taxon>
        <taxon>Gammaproteobacteria</taxon>
        <taxon>Moraxellales</taxon>
        <taxon>Moraxellaceae</taxon>
        <taxon>Acinetobacter</taxon>
    </lineage>
</organism>
<name>A0A1C3CT53_9GAMM</name>
<dbReference type="Proteomes" id="UP000186553">
    <property type="component" value="Unassembled WGS sequence"/>
</dbReference>
<evidence type="ECO:0000256" key="1">
    <source>
        <dbReference type="SAM" id="SignalP"/>
    </source>
</evidence>
<proteinExistence type="predicted"/>
<dbReference type="AlphaFoldDB" id="A0A1C3CT53"/>
<keyword evidence="1" id="KW-0732">Signal</keyword>
<dbReference type="RefSeq" id="WP_068889698.1">
    <property type="nucleotide sequence ID" value="NZ_CBCRUU010000017.1"/>
</dbReference>
<dbReference type="InterPro" id="IPR007939">
    <property type="entry name" value="Cu-R_B_prcur"/>
</dbReference>
<dbReference type="OrthoDB" id="9778934at2"/>
<dbReference type="GO" id="GO:0009279">
    <property type="term" value="C:cell outer membrane"/>
    <property type="evidence" value="ECO:0007669"/>
    <property type="project" value="InterPro"/>
</dbReference>
<dbReference type="Pfam" id="PF05275">
    <property type="entry name" value="CopB"/>
    <property type="match status" value="1"/>
</dbReference>
<sequence>MHIIKHFSQSVLASSVFLASTLVMAHEGHHRMAASADASMNGVQETVSSATQTLKPMTHSISQLEQPSTVMSPVLNHPHDHRKEHGAQVYSMTTLDNKWLFDEHGTGALKSKLETRIGTDENKIFIKAHINKSESADAEYDVKALYSRNISDFWDAQAGLRYRYEKTALAQGQNDTEEQLDAVFGLHGMAQYFFETDAYLYLGQDDYVALSLETERDVLVTQKLILKPYLEMDVVVNDDSKYAQKAGLGHASFGLETRYEINKKVMPYLDIAYEYSKGQDETTWQSASSSEQGWVYGAGLRIKF</sequence>
<gene>
    <name evidence="2" type="ORF">BBP83_13215</name>
</gene>
<protein>
    <submittedName>
        <fullName evidence="2">Copper resistance protein CopB</fullName>
    </submittedName>
</protein>
<feature type="chain" id="PRO_5008671610" evidence="1">
    <location>
        <begin position="26"/>
        <end position="304"/>
    </location>
</feature>